<dbReference type="AlphaFoldDB" id="A0AA35QQ04"/>
<proteinExistence type="predicted"/>
<organism evidence="2 3">
    <name type="scientific">Podarcis lilfordi</name>
    <name type="common">Lilford's wall lizard</name>
    <dbReference type="NCBI Taxonomy" id="74358"/>
    <lineage>
        <taxon>Eukaryota</taxon>
        <taxon>Metazoa</taxon>
        <taxon>Chordata</taxon>
        <taxon>Craniata</taxon>
        <taxon>Vertebrata</taxon>
        <taxon>Euteleostomi</taxon>
        <taxon>Lepidosauria</taxon>
        <taxon>Squamata</taxon>
        <taxon>Bifurcata</taxon>
        <taxon>Unidentata</taxon>
        <taxon>Episquamata</taxon>
        <taxon>Laterata</taxon>
        <taxon>Lacertibaenia</taxon>
        <taxon>Lacertidae</taxon>
        <taxon>Podarcis</taxon>
    </lineage>
</organism>
<name>A0AA35QQ04_9SAUR</name>
<feature type="compositionally biased region" description="Polar residues" evidence="1">
    <location>
        <begin position="122"/>
        <end position="134"/>
    </location>
</feature>
<accession>A0AA35QQ04</accession>
<evidence type="ECO:0000256" key="1">
    <source>
        <dbReference type="SAM" id="MobiDB-lite"/>
    </source>
</evidence>
<gene>
    <name evidence="2" type="ORF">PODLI_1B040552</name>
</gene>
<dbReference type="Proteomes" id="UP001178461">
    <property type="component" value="Unassembled WGS sequence"/>
</dbReference>
<protein>
    <submittedName>
        <fullName evidence="2">Uncharacterized protein</fullName>
    </submittedName>
</protein>
<sequence>MRLASRKQPWLKLDRGCALGSMASQVAAVSSPMASQALCYVERRPLASEIQRGDGDEKASLYQILLELMDALDLLPALQEAQRLLGACNRKLWMNQFLLGRSQKPPVKPQMPTEKGDPVKVQKSQRPCSTSTWGTAGAWPTSDGSFNDNLLSRP</sequence>
<feature type="region of interest" description="Disordered" evidence="1">
    <location>
        <begin position="102"/>
        <end position="154"/>
    </location>
</feature>
<dbReference type="EMBL" id="CANTUW010000026">
    <property type="protein sequence ID" value="CAI7934989.1"/>
    <property type="molecule type" value="Genomic_DNA"/>
</dbReference>
<keyword evidence="3" id="KW-1185">Reference proteome</keyword>
<reference evidence="2" key="1">
    <citation type="submission" date="2022-12" db="EMBL/GenBank/DDBJ databases">
        <authorList>
            <person name="Alioto T."/>
            <person name="Alioto T."/>
            <person name="Gomez Garrido J."/>
        </authorList>
    </citation>
    <scope>NUCLEOTIDE SEQUENCE</scope>
</reference>
<feature type="compositionally biased region" description="Polar residues" evidence="1">
    <location>
        <begin position="142"/>
        <end position="154"/>
    </location>
</feature>
<evidence type="ECO:0000313" key="2">
    <source>
        <dbReference type="EMBL" id="CAI7934989.1"/>
    </source>
</evidence>
<comment type="caution">
    <text evidence="2">The sequence shown here is derived from an EMBL/GenBank/DDBJ whole genome shotgun (WGS) entry which is preliminary data.</text>
</comment>
<evidence type="ECO:0000313" key="3">
    <source>
        <dbReference type="Proteomes" id="UP001178461"/>
    </source>
</evidence>